<feature type="transmembrane region" description="Helical" evidence="6">
    <location>
        <begin position="143"/>
        <end position="168"/>
    </location>
</feature>
<sequence>MVKLTAKELLELVKLLRIDVFLMLAVFALLMPAVTVTQLSQDKYCMNTIPGNESICLELEKHANDSYTPIRNMVLEKATTLKMYSTIIVTVPGIVFSLFLGYWVDAYPGHIRYMLTLGPICGILQNLILIYQCLAFDIKPIALLYANIPAALSGYMVILMTGAYTYITRKTPPKYRAIRFAILELFMFISMPASTTVGGYVLALKPWFSGQHRNYIGVFIISIISSAVSALWVAILLNDAGTSEEEMNNNNGPSSGDSPRNNRHELNKPANSKDGPKSTKAIFLEIINIRNVSNTMNTAFKKRDHNGRFFLLFTMVSMAICLIGYMGENAIGFQFAQRVYHWNAEYYSFMSAFIIIIPAIVTIITPPILIHKFHLHDTVIGIIGSLSLVLCMFLRGLILNEAGFFVGIAFGSFMGLLPICNRSVIARIIKYNEIGQIYALLSCIESTGPLISSLFFSKLFNATINDAPGVVYIAAGFVVLFPLINMTWLFCTRKSWDLVLLGEMAPPGVPATENGTQEMTFESVVNQENIDQSRVVYINSTQIESQKELDIDDKIEEIITGKVEIVFERVTEKE</sequence>
<feature type="region of interest" description="Disordered" evidence="5">
    <location>
        <begin position="243"/>
        <end position="277"/>
    </location>
</feature>
<evidence type="ECO:0000256" key="5">
    <source>
        <dbReference type="SAM" id="MobiDB-lite"/>
    </source>
</evidence>
<feature type="transmembrane region" description="Helical" evidence="6">
    <location>
        <begin position="404"/>
        <end position="425"/>
    </location>
</feature>
<reference evidence="7" key="2">
    <citation type="submission" date="2015-06" db="UniProtKB">
        <authorList>
            <consortium name="EnsemblMetazoa"/>
        </authorList>
    </citation>
    <scope>IDENTIFICATION</scope>
</reference>
<dbReference type="Gene3D" id="1.20.1250.20">
    <property type="entry name" value="MFS general substrate transporter like domains"/>
    <property type="match status" value="1"/>
</dbReference>
<dbReference type="EMBL" id="CAEY01001121">
    <property type="status" value="NOT_ANNOTATED_CDS"/>
    <property type="molecule type" value="Genomic_DNA"/>
</dbReference>
<dbReference type="KEGG" id="tut:107359275"/>
<feature type="transmembrane region" description="Helical" evidence="6">
    <location>
        <begin position="215"/>
        <end position="237"/>
    </location>
</feature>
<dbReference type="InterPro" id="IPR011701">
    <property type="entry name" value="MFS"/>
</dbReference>
<dbReference type="GO" id="GO:0016020">
    <property type="term" value="C:membrane"/>
    <property type="evidence" value="ECO:0007669"/>
    <property type="project" value="UniProtKB-SubCell"/>
</dbReference>
<evidence type="ECO:0000313" key="8">
    <source>
        <dbReference type="Proteomes" id="UP000015104"/>
    </source>
</evidence>
<dbReference type="InterPro" id="IPR036259">
    <property type="entry name" value="MFS_trans_sf"/>
</dbReference>
<feature type="transmembrane region" description="Helical" evidence="6">
    <location>
        <begin position="346"/>
        <end position="366"/>
    </location>
</feature>
<evidence type="ECO:0000256" key="6">
    <source>
        <dbReference type="SAM" id="Phobius"/>
    </source>
</evidence>
<dbReference type="EnsemblMetazoa" id="tetur03g04410.1">
    <property type="protein sequence ID" value="tetur03g04410.1"/>
    <property type="gene ID" value="tetur03g04410"/>
</dbReference>
<evidence type="ECO:0000256" key="1">
    <source>
        <dbReference type="ARBA" id="ARBA00004141"/>
    </source>
</evidence>
<feature type="compositionally biased region" description="Low complexity" evidence="5">
    <location>
        <begin position="248"/>
        <end position="259"/>
    </location>
</feature>
<dbReference type="GO" id="GO:0022857">
    <property type="term" value="F:transmembrane transporter activity"/>
    <property type="evidence" value="ECO:0007669"/>
    <property type="project" value="InterPro"/>
</dbReference>
<dbReference type="AlphaFoldDB" id="T1JZL8"/>
<feature type="transmembrane region" description="Helical" evidence="6">
    <location>
        <begin position="437"/>
        <end position="457"/>
    </location>
</feature>
<dbReference type="PANTHER" id="PTHR23507:SF1">
    <property type="entry name" value="FI18259P1-RELATED"/>
    <property type="match status" value="1"/>
</dbReference>
<proteinExistence type="predicted"/>
<protein>
    <recommendedName>
        <fullName evidence="9">Major facilitator superfamily (MFS) profile domain-containing protein</fullName>
    </recommendedName>
</protein>
<evidence type="ECO:0000313" key="7">
    <source>
        <dbReference type="EnsemblMetazoa" id="tetur03g04410.1"/>
    </source>
</evidence>
<dbReference type="Pfam" id="PF07690">
    <property type="entry name" value="MFS_1"/>
    <property type="match status" value="1"/>
</dbReference>
<evidence type="ECO:0000256" key="3">
    <source>
        <dbReference type="ARBA" id="ARBA00022989"/>
    </source>
</evidence>
<dbReference type="HOGENOM" id="CLU_028365_0_0_1"/>
<feature type="transmembrane region" description="Helical" evidence="6">
    <location>
        <begin position="309"/>
        <end position="326"/>
    </location>
</feature>
<keyword evidence="3 6" id="KW-1133">Transmembrane helix</keyword>
<keyword evidence="4 6" id="KW-0472">Membrane</keyword>
<accession>T1JZL8</accession>
<comment type="subcellular location">
    <subcellularLocation>
        <location evidence="1">Membrane</location>
        <topology evidence="1">Multi-pass membrane protein</topology>
    </subcellularLocation>
</comment>
<feature type="transmembrane region" description="Helical" evidence="6">
    <location>
        <begin position="180"/>
        <end position="203"/>
    </location>
</feature>
<evidence type="ECO:0000256" key="4">
    <source>
        <dbReference type="ARBA" id="ARBA00023136"/>
    </source>
</evidence>
<gene>
    <name evidence="7" type="primary">107359275</name>
</gene>
<organism evidence="7 8">
    <name type="scientific">Tetranychus urticae</name>
    <name type="common">Two-spotted spider mite</name>
    <dbReference type="NCBI Taxonomy" id="32264"/>
    <lineage>
        <taxon>Eukaryota</taxon>
        <taxon>Metazoa</taxon>
        <taxon>Ecdysozoa</taxon>
        <taxon>Arthropoda</taxon>
        <taxon>Chelicerata</taxon>
        <taxon>Arachnida</taxon>
        <taxon>Acari</taxon>
        <taxon>Acariformes</taxon>
        <taxon>Trombidiformes</taxon>
        <taxon>Prostigmata</taxon>
        <taxon>Eleutherengona</taxon>
        <taxon>Raphignathae</taxon>
        <taxon>Tetranychoidea</taxon>
        <taxon>Tetranychidae</taxon>
        <taxon>Tetranychus</taxon>
    </lineage>
</organism>
<feature type="transmembrane region" description="Helical" evidence="6">
    <location>
        <begin position="378"/>
        <end position="398"/>
    </location>
</feature>
<dbReference type="OrthoDB" id="6431684at2759"/>
<name>T1JZL8_TETUR</name>
<evidence type="ECO:0000256" key="2">
    <source>
        <dbReference type="ARBA" id="ARBA00022692"/>
    </source>
</evidence>
<feature type="transmembrane region" description="Helical" evidence="6">
    <location>
        <begin position="111"/>
        <end position="131"/>
    </location>
</feature>
<keyword evidence="2 6" id="KW-0812">Transmembrane</keyword>
<feature type="transmembrane region" description="Helical" evidence="6">
    <location>
        <begin position="20"/>
        <end position="40"/>
    </location>
</feature>
<feature type="transmembrane region" description="Helical" evidence="6">
    <location>
        <begin position="83"/>
        <end position="104"/>
    </location>
</feature>
<keyword evidence="8" id="KW-1185">Reference proteome</keyword>
<reference evidence="8" key="1">
    <citation type="submission" date="2011-08" db="EMBL/GenBank/DDBJ databases">
        <authorList>
            <person name="Rombauts S."/>
        </authorList>
    </citation>
    <scope>NUCLEOTIDE SEQUENCE</scope>
    <source>
        <strain evidence="8">London</strain>
    </source>
</reference>
<dbReference type="OMA" id="LIYGPLY"/>
<dbReference type="eggNOG" id="KOG2816">
    <property type="taxonomic scope" value="Eukaryota"/>
</dbReference>
<dbReference type="Proteomes" id="UP000015104">
    <property type="component" value="Unassembled WGS sequence"/>
</dbReference>
<feature type="transmembrane region" description="Helical" evidence="6">
    <location>
        <begin position="469"/>
        <end position="491"/>
    </location>
</feature>
<evidence type="ECO:0008006" key="9">
    <source>
        <dbReference type="Google" id="ProtNLM"/>
    </source>
</evidence>
<dbReference type="SUPFAM" id="SSF103473">
    <property type="entry name" value="MFS general substrate transporter"/>
    <property type="match status" value="1"/>
</dbReference>
<dbReference type="PANTHER" id="PTHR23507">
    <property type="entry name" value="ZGC:174356"/>
    <property type="match status" value="1"/>
</dbReference>